<evidence type="ECO:0000256" key="9">
    <source>
        <dbReference type="ARBA" id="ARBA00022845"/>
    </source>
</evidence>
<dbReference type="GO" id="GO:0019843">
    <property type="term" value="F:rRNA binding"/>
    <property type="evidence" value="ECO:0007669"/>
    <property type="project" value="UniProtKB-KW"/>
</dbReference>
<dbReference type="SUPFAM" id="SSF52540">
    <property type="entry name" value="P-loop containing nucleoside triphosphate hydrolases"/>
    <property type="match status" value="2"/>
</dbReference>
<dbReference type="GO" id="GO:0000049">
    <property type="term" value="F:tRNA binding"/>
    <property type="evidence" value="ECO:0007669"/>
    <property type="project" value="UniProtKB-KW"/>
</dbReference>
<keyword evidence="4" id="KW-0699">rRNA-binding</keyword>
<dbReference type="InterPro" id="IPR037118">
    <property type="entry name" value="Val-tRNA_synth_C_sf"/>
</dbReference>
<gene>
    <name evidence="14" type="ORF">J0B03_00305</name>
</gene>
<keyword evidence="11" id="KW-0648">Protein biosynthesis</keyword>
<comment type="similarity">
    <text evidence="1">Belongs to the ABC transporter superfamily. ABCF family. Translational throttle EttA subfamily.</text>
</comment>
<dbReference type="PROSITE" id="PS50893">
    <property type="entry name" value="ABC_TRANSPORTER_2"/>
    <property type="match status" value="2"/>
</dbReference>
<evidence type="ECO:0000256" key="2">
    <source>
        <dbReference type="ARBA" id="ARBA00022490"/>
    </source>
</evidence>
<proteinExistence type="inferred from homology"/>
<keyword evidence="8 14" id="KW-0067">ATP-binding</keyword>
<dbReference type="Gene3D" id="3.40.50.300">
    <property type="entry name" value="P-loop containing nucleotide triphosphate hydrolases"/>
    <property type="match status" value="2"/>
</dbReference>
<evidence type="ECO:0000313" key="14">
    <source>
        <dbReference type="EMBL" id="QSX08572.1"/>
    </source>
</evidence>
<keyword evidence="5" id="KW-0677">Repeat</keyword>
<dbReference type="KEGG" id="alka:J0B03_00305"/>
<evidence type="ECO:0000256" key="5">
    <source>
        <dbReference type="ARBA" id="ARBA00022737"/>
    </source>
</evidence>
<dbReference type="InterPro" id="IPR051309">
    <property type="entry name" value="ABCF_ATPase"/>
</dbReference>
<feature type="coiled-coil region" evidence="12">
    <location>
        <begin position="593"/>
        <end position="620"/>
    </location>
</feature>
<dbReference type="EMBL" id="CP071444">
    <property type="protein sequence ID" value="QSX08572.1"/>
    <property type="molecule type" value="Genomic_DNA"/>
</dbReference>
<evidence type="ECO:0000259" key="13">
    <source>
        <dbReference type="PROSITE" id="PS50893"/>
    </source>
</evidence>
<dbReference type="PROSITE" id="PS00211">
    <property type="entry name" value="ABC_TRANSPORTER_1"/>
    <property type="match status" value="1"/>
</dbReference>
<dbReference type="FunFam" id="3.40.50.300:FF:000183">
    <property type="entry name" value="ABC transporter ATP-binding protein yjjK"/>
    <property type="match status" value="1"/>
</dbReference>
<dbReference type="Pfam" id="PF00005">
    <property type="entry name" value="ABC_tran"/>
    <property type="match status" value="2"/>
</dbReference>
<name>A0A975AHL3_9FIRM</name>
<keyword evidence="6" id="KW-0547">Nucleotide-binding</keyword>
<evidence type="ECO:0000256" key="11">
    <source>
        <dbReference type="ARBA" id="ARBA00022917"/>
    </source>
</evidence>
<dbReference type="InterPro" id="IPR032781">
    <property type="entry name" value="ABC_tran_Xtn"/>
</dbReference>
<evidence type="ECO:0000256" key="1">
    <source>
        <dbReference type="ARBA" id="ARBA00005868"/>
    </source>
</evidence>
<dbReference type="Pfam" id="PF12848">
    <property type="entry name" value="ABC_tran_Xtn"/>
    <property type="match status" value="1"/>
</dbReference>
<evidence type="ECO:0000256" key="12">
    <source>
        <dbReference type="SAM" id="Coils"/>
    </source>
</evidence>
<keyword evidence="9" id="KW-0810">Translation regulation</keyword>
<keyword evidence="3" id="KW-0820">tRNA-binding</keyword>
<dbReference type="CDD" id="cd03221">
    <property type="entry name" value="ABCF_EF-3"/>
    <property type="match status" value="2"/>
</dbReference>
<dbReference type="PANTHER" id="PTHR42855">
    <property type="entry name" value="ABC TRANSPORTER ATP-BINDING SUBUNIT"/>
    <property type="match status" value="1"/>
</dbReference>
<organism evidence="14 15">
    <name type="scientific">Alkalibacter rhizosphaerae</name>
    <dbReference type="NCBI Taxonomy" id="2815577"/>
    <lineage>
        <taxon>Bacteria</taxon>
        <taxon>Bacillati</taxon>
        <taxon>Bacillota</taxon>
        <taxon>Clostridia</taxon>
        <taxon>Eubacteriales</taxon>
        <taxon>Eubacteriaceae</taxon>
        <taxon>Alkalibacter</taxon>
    </lineage>
</organism>
<dbReference type="InterPro" id="IPR032524">
    <property type="entry name" value="ABC_tran_C"/>
</dbReference>
<dbReference type="PANTHER" id="PTHR42855:SF1">
    <property type="entry name" value="ABC TRANSPORTER DOMAIN-CONTAINING PROTEIN"/>
    <property type="match status" value="1"/>
</dbReference>
<dbReference type="FunFam" id="3.40.50.300:FF:000011">
    <property type="entry name" value="Putative ABC transporter ATP-binding component"/>
    <property type="match status" value="1"/>
</dbReference>
<dbReference type="GO" id="GO:0005524">
    <property type="term" value="F:ATP binding"/>
    <property type="evidence" value="ECO:0007669"/>
    <property type="project" value="UniProtKB-KW"/>
</dbReference>
<feature type="domain" description="ABC transporter" evidence="13">
    <location>
        <begin position="4"/>
        <end position="254"/>
    </location>
</feature>
<dbReference type="SMART" id="SM00382">
    <property type="entry name" value="AAA"/>
    <property type="match status" value="2"/>
</dbReference>
<protein>
    <submittedName>
        <fullName evidence="14">ABC-F family ATP-binding cassette domain-containing protein</fullName>
    </submittedName>
</protein>
<evidence type="ECO:0000313" key="15">
    <source>
        <dbReference type="Proteomes" id="UP000663499"/>
    </source>
</evidence>
<dbReference type="Gene3D" id="1.10.287.380">
    <property type="entry name" value="Valyl-tRNA synthetase, C-terminal domain"/>
    <property type="match status" value="1"/>
</dbReference>
<dbReference type="InterPro" id="IPR027417">
    <property type="entry name" value="P-loop_NTPase"/>
</dbReference>
<keyword evidence="12" id="KW-0175">Coiled coil</keyword>
<dbReference type="Proteomes" id="UP000663499">
    <property type="component" value="Chromosome"/>
</dbReference>
<keyword evidence="10" id="KW-0694">RNA-binding</keyword>
<dbReference type="InterPro" id="IPR003593">
    <property type="entry name" value="AAA+_ATPase"/>
</dbReference>
<dbReference type="GO" id="GO:0016887">
    <property type="term" value="F:ATP hydrolysis activity"/>
    <property type="evidence" value="ECO:0007669"/>
    <property type="project" value="InterPro"/>
</dbReference>
<keyword evidence="7" id="KW-0378">Hydrolase</keyword>
<evidence type="ECO:0000256" key="4">
    <source>
        <dbReference type="ARBA" id="ARBA00022730"/>
    </source>
</evidence>
<dbReference type="InterPro" id="IPR017871">
    <property type="entry name" value="ABC_transporter-like_CS"/>
</dbReference>
<keyword evidence="15" id="KW-1185">Reference proteome</keyword>
<dbReference type="GO" id="GO:0006417">
    <property type="term" value="P:regulation of translation"/>
    <property type="evidence" value="ECO:0007669"/>
    <property type="project" value="UniProtKB-KW"/>
</dbReference>
<accession>A0A975AHL3</accession>
<keyword evidence="2" id="KW-0963">Cytoplasm</keyword>
<evidence type="ECO:0000256" key="7">
    <source>
        <dbReference type="ARBA" id="ARBA00022801"/>
    </source>
</evidence>
<dbReference type="AlphaFoldDB" id="A0A975AHL3"/>
<reference evidence="14" key="1">
    <citation type="submission" date="2021-03" db="EMBL/GenBank/DDBJ databases">
        <title>Alkalibacter marinus sp. nov., isolated from tidal flat sediment.</title>
        <authorList>
            <person name="Namirimu T."/>
            <person name="Yang J.-A."/>
            <person name="Yang S.-H."/>
            <person name="Kim Y.-J."/>
            <person name="Kwon K.K."/>
        </authorList>
    </citation>
    <scope>NUCLEOTIDE SEQUENCE</scope>
    <source>
        <strain evidence="14">ES005</strain>
    </source>
</reference>
<dbReference type="GO" id="GO:0003677">
    <property type="term" value="F:DNA binding"/>
    <property type="evidence" value="ECO:0007669"/>
    <property type="project" value="InterPro"/>
</dbReference>
<dbReference type="InterPro" id="IPR003439">
    <property type="entry name" value="ABC_transporter-like_ATP-bd"/>
</dbReference>
<dbReference type="RefSeq" id="WP_207299913.1">
    <property type="nucleotide sequence ID" value="NZ_CP071444.1"/>
</dbReference>
<feature type="domain" description="ABC transporter" evidence="13">
    <location>
        <begin position="318"/>
        <end position="536"/>
    </location>
</feature>
<evidence type="ECO:0000256" key="10">
    <source>
        <dbReference type="ARBA" id="ARBA00022884"/>
    </source>
</evidence>
<sequence>MSLIKAEKLTMIHGEKTLFQSLDFSIDDQKIGLIGRNGTGKSTLLKILAEKETSVGGNIVKSNKLIIGYLPQEPEIIDDCSILEQIFLTDTKEMNRIRDYEASISALAKDPNNPTLQSRATTLTHEMDASDAWALESQIKTVLTKLGIDDFSKKMGTLSGGQQKRVALAAALVNPCDLLLLDEPTNHMDSDMIDWLESNLNNRKGSLVVITHDRYFLDHVTDTIFELENGNLHVYQGNYAYYLDHRQQRIARERSISEKITSLYKKELEWMRQGAKARTTKQKARIQRFASLESELSNDKETGLTMDSPHHRLGKKIIELDHVSKSYSGKTFVHDFSYVMQRDDRIGIIGKNGLGKTTLFELISGNRTPDKGNVDRGETVHIGLFSQNVPILDEKIRAIDYIRQTAEYLEEANGNLISAAEMMERFLFSSAEQYTPISKLSGGEKRRLYLLHILVSAPNVLLLDEPTNDLDIPTLQVLEEYIDGFPGPVLAISHDRFFLDRISNKILSFHEDGIIKLHTGNYFDYVQEKETKKEIQMEDSTITKQNPVNGRTRSSHRPRKLSFKEQQEYKVIHREMADLEERLDALEPLFLEFSTDFTRLQELQEEKQSLEEELLHKMEREAYLSKIIHE</sequence>
<evidence type="ECO:0000256" key="6">
    <source>
        <dbReference type="ARBA" id="ARBA00022741"/>
    </source>
</evidence>
<evidence type="ECO:0000256" key="3">
    <source>
        <dbReference type="ARBA" id="ARBA00022555"/>
    </source>
</evidence>
<dbReference type="GO" id="GO:0006412">
    <property type="term" value="P:translation"/>
    <property type="evidence" value="ECO:0007669"/>
    <property type="project" value="UniProtKB-KW"/>
</dbReference>
<dbReference type="Pfam" id="PF16326">
    <property type="entry name" value="ABC_tran_CTD"/>
    <property type="match status" value="1"/>
</dbReference>
<evidence type="ECO:0000256" key="8">
    <source>
        <dbReference type="ARBA" id="ARBA00022840"/>
    </source>
</evidence>